<accession>A0AAD5KL86</accession>
<proteinExistence type="predicted"/>
<gene>
    <name evidence="1" type="ORF">GHT06_020315</name>
</gene>
<dbReference type="EMBL" id="WJBH02000008">
    <property type="protein sequence ID" value="KAI9555021.1"/>
    <property type="molecule type" value="Genomic_DNA"/>
</dbReference>
<evidence type="ECO:0000313" key="2">
    <source>
        <dbReference type="Proteomes" id="UP000820818"/>
    </source>
</evidence>
<dbReference type="AlphaFoldDB" id="A0AAD5KL86"/>
<reference evidence="1 2" key="1">
    <citation type="submission" date="2022-05" db="EMBL/GenBank/DDBJ databases">
        <title>A multi-omics perspective on studying reproductive biology in Daphnia sinensis.</title>
        <authorList>
            <person name="Jia J."/>
        </authorList>
    </citation>
    <scope>NUCLEOTIDE SEQUENCE [LARGE SCALE GENOMIC DNA]</scope>
    <source>
        <strain evidence="1 2">WSL</strain>
    </source>
</reference>
<sequence>MMYPMSCITEEKFQKAFETTLLTFRRFLERNILLAVNALCSTSHGVKGAKPVFVIREVAYSKSIFFFTC</sequence>
<dbReference type="Proteomes" id="UP000820818">
    <property type="component" value="Linkage Group LG8"/>
</dbReference>
<evidence type="ECO:0000313" key="1">
    <source>
        <dbReference type="EMBL" id="KAI9555021.1"/>
    </source>
</evidence>
<name>A0AAD5KL86_9CRUS</name>
<keyword evidence="2" id="KW-1185">Reference proteome</keyword>
<comment type="caution">
    <text evidence="1">The sequence shown here is derived from an EMBL/GenBank/DDBJ whole genome shotgun (WGS) entry which is preliminary data.</text>
</comment>
<organism evidence="1 2">
    <name type="scientific">Daphnia sinensis</name>
    <dbReference type="NCBI Taxonomy" id="1820382"/>
    <lineage>
        <taxon>Eukaryota</taxon>
        <taxon>Metazoa</taxon>
        <taxon>Ecdysozoa</taxon>
        <taxon>Arthropoda</taxon>
        <taxon>Crustacea</taxon>
        <taxon>Branchiopoda</taxon>
        <taxon>Diplostraca</taxon>
        <taxon>Cladocera</taxon>
        <taxon>Anomopoda</taxon>
        <taxon>Daphniidae</taxon>
        <taxon>Daphnia</taxon>
        <taxon>Daphnia similis group</taxon>
    </lineage>
</organism>
<protein>
    <submittedName>
        <fullName evidence="1">Uncharacterized protein</fullName>
    </submittedName>
</protein>